<reference evidence="1" key="4">
    <citation type="submission" date="2019-03" db="UniProtKB">
        <authorList>
            <consortium name="EnsemblPlants"/>
        </authorList>
    </citation>
    <scope>IDENTIFICATION</scope>
</reference>
<reference evidence="2" key="1">
    <citation type="journal article" date="2014" name="Science">
        <title>Ancient hybridizations among the ancestral genomes of bread wheat.</title>
        <authorList>
            <consortium name="International Wheat Genome Sequencing Consortium,"/>
            <person name="Marcussen T."/>
            <person name="Sandve S.R."/>
            <person name="Heier L."/>
            <person name="Spannagl M."/>
            <person name="Pfeifer M."/>
            <person name="Jakobsen K.S."/>
            <person name="Wulff B.B."/>
            <person name="Steuernagel B."/>
            <person name="Mayer K.F."/>
            <person name="Olsen O.A."/>
        </authorList>
    </citation>
    <scope>NUCLEOTIDE SEQUENCE [LARGE SCALE GENOMIC DNA]</scope>
    <source>
        <strain evidence="2">cv. AL8/78</strain>
    </source>
</reference>
<protein>
    <submittedName>
        <fullName evidence="1">Uncharacterized protein</fullName>
    </submittedName>
</protein>
<dbReference type="Proteomes" id="UP000015105">
    <property type="component" value="Chromosome 7D"/>
</dbReference>
<name>A0A453RWY0_AEGTS</name>
<dbReference type="Gramene" id="AET7Gv20746300.1">
    <property type="protein sequence ID" value="AET7Gv20746300.1"/>
    <property type="gene ID" value="AET7Gv20746300"/>
</dbReference>
<evidence type="ECO:0000313" key="1">
    <source>
        <dbReference type="EnsemblPlants" id="AET7Gv20746300.1"/>
    </source>
</evidence>
<accession>A0A453RWY0</accession>
<organism evidence="1 2">
    <name type="scientific">Aegilops tauschii subsp. strangulata</name>
    <name type="common">Goatgrass</name>
    <dbReference type="NCBI Taxonomy" id="200361"/>
    <lineage>
        <taxon>Eukaryota</taxon>
        <taxon>Viridiplantae</taxon>
        <taxon>Streptophyta</taxon>
        <taxon>Embryophyta</taxon>
        <taxon>Tracheophyta</taxon>
        <taxon>Spermatophyta</taxon>
        <taxon>Magnoliopsida</taxon>
        <taxon>Liliopsida</taxon>
        <taxon>Poales</taxon>
        <taxon>Poaceae</taxon>
        <taxon>BOP clade</taxon>
        <taxon>Pooideae</taxon>
        <taxon>Triticodae</taxon>
        <taxon>Triticeae</taxon>
        <taxon>Triticinae</taxon>
        <taxon>Aegilops</taxon>
    </lineage>
</organism>
<dbReference type="AlphaFoldDB" id="A0A453RWY0"/>
<evidence type="ECO:0000313" key="2">
    <source>
        <dbReference type="Proteomes" id="UP000015105"/>
    </source>
</evidence>
<reference evidence="1" key="5">
    <citation type="journal article" date="2021" name="G3 (Bethesda)">
        <title>Aegilops tauschii genome assembly Aet v5.0 features greater sequence contiguity and improved annotation.</title>
        <authorList>
            <person name="Wang L."/>
            <person name="Zhu T."/>
            <person name="Rodriguez J.C."/>
            <person name="Deal K.R."/>
            <person name="Dubcovsky J."/>
            <person name="McGuire P.E."/>
            <person name="Lux T."/>
            <person name="Spannagl M."/>
            <person name="Mayer K.F.X."/>
            <person name="Baldrich P."/>
            <person name="Meyers B.C."/>
            <person name="Huo N."/>
            <person name="Gu Y.Q."/>
            <person name="Zhou H."/>
            <person name="Devos K.M."/>
            <person name="Bennetzen J.L."/>
            <person name="Unver T."/>
            <person name="Budak H."/>
            <person name="Gulick P.J."/>
            <person name="Galiba G."/>
            <person name="Kalapos B."/>
            <person name="Nelson D.R."/>
            <person name="Li P."/>
            <person name="You F.M."/>
            <person name="Luo M.C."/>
            <person name="Dvorak J."/>
        </authorList>
    </citation>
    <scope>NUCLEOTIDE SEQUENCE [LARGE SCALE GENOMIC DNA]</scope>
    <source>
        <strain evidence="1">cv. AL8/78</strain>
    </source>
</reference>
<reference evidence="1" key="3">
    <citation type="journal article" date="2017" name="Nature">
        <title>Genome sequence of the progenitor of the wheat D genome Aegilops tauschii.</title>
        <authorList>
            <person name="Luo M.C."/>
            <person name="Gu Y.Q."/>
            <person name="Puiu D."/>
            <person name="Wang H."/>
            <person name="Twardziok S.O."/>
            <person name="Deal K.R."/>
            <person name="Huo N."/>
            <person name="Zhu T."/>
            <person name="Wang L."/>
            <person name="Wang Y."/>
            <person name="McGuire P.E."/>
            <person name="Liu S."/>
            <person name="Long H."/>
            <person name="Ramasamy R.K."/>
            <person name="Rodriguez J.C."/>
            <person name="Van S.L."/>
            <person name="Yuan L."/>
            <person name="Wang Z."/>
            <person name="Xia Z."/>
            <person name="Xiao L."/>
            <person name="Anderson O.D."/>
            <person name="Ouyang S."/>
            <person name="Liang Y."/>
            <person name="Zimin A.V."/>
            <person name="Pertea G."/>
            <person name="Qi P."/>
            <person name="Bennetzen J.L."/>
            <person name="Dai X."/>
            <person name="Dawson M.W."/>
            <person name="Muller H.G."/>
            <person name="Kugler K."/>
            <person name="Rivarola-Duarte L."/>
            <person name="Spannagl M."/>
            <person name="Mayer K.F.X."/>
            <person name="Lu F.H."/>
            <person name="Bevan M.W."/>
            <person name="Leroy P."/>
            <person name="Li P."/>
            <person name="You F.M."/>
            <person name="Sun Q."/>
            <person name="Liu Z."/>
            <person name="Lyons E."/>
            <person name="Wicker T."/>
            <person name="Salzberg S.L."/>
            <person name="Devos K.M."/>
            <person name="Dvorak J."/>
        </authorList>
    </citation>
    <scope>NUCLEOTIDE SEQUENCE [LARGE SCALE GENOMIC DNA]</scope>
    <source>
        <strain evidence="1">cv. AL8/78</strain>
    </source>
</reference>
<reference evidence="2" key="2">
    <citation type="journal article" date="2017" name="Nat. Plants">
        <title>The Aegilops tauschii genome reveals multiple impacts of transposons.</title>
        <authorList>
            <person name="Zhao G."/>
            <person name="Zou C."/>
            <person name="Li K."/>
            <person name="Wang K."/>
            <person name="Li T."/>
            <person name="Gao L."/>
            <person name="Zhang X."/>
            <person name="Wang H."/>
            <person name="Yang Z."/>
            <person name="Liu X."/>
            <person name="Jiang W."/>
            <person name="Mao L."/>
            <person name="Kong X."/>
            <person name="Jiao Y."/>
            <person name="Jia J."/>
        </authorList>
    </citation>
    <scope>NUCLEOTIDE SEQUENCE [LARGE SCALE GENOMIC DNA]</scope>
    <source>
        <strain evidence="2">cv. AL8/78</strain>
    </source>
</reference>
<keyword evidence="2" id="KW-1185">Reference proteome</keyword>
<proteinExistence type="predicted"/>
<dbReference type="EnsemblPlants" id="AET7Gv20746300.1">
    <property type="protein sequence ID" value="AET7Gv20746300.1"/>
    <property type="gene ID" value="AET7Gv20746300"/>
</dbReference>
<sequence length="35" mass="4254">MNRLMTMRGRSNCDKWRNISFVTRCNARAFLLFFP</sequence>